<dbReference type="Pfam" id="PF03713">
    <property type="entry name" value="DUF305"/>
    <property type="match status" value="1"/>
</dbReference>
<comment type="caution">
    <text evidence="3">The sequence shown here is derived from an EMBL/GenBank/DDBJ whole genome shotgun (WGS) entry which is preliminary data.</text>
</comment>
<dbReference type="InterPro" id="IPR012347">
    <property type="entry name" value="Ferritin-like"/>
</dbReference>
<dbReference type="Gene3D" id="1.20.1260.10">
    <property type="match status" value="1"/>
</dbReference>
<evidence type="ECO:0000259" key="2">
    <source>
        <dbReference type="Pfam" id="PF03713"/>
    </source>
</evidence>
<proteinExistence type="predicted"/>
<dbReference type="Proteomes" id="UP000177370">
    <property type="component" value="Unassembled WGS sequence"/>
</dbReference>
<gene>
    <name evidence="3" type="ORF">A2647_01235</name>
</gene>
<accession>A0A1F6V8E7</accession>
<dbReference type="InterPro" id="IPR005183">
    <property type="entry name" value="DUF305_CopM-like"/>
</dbReference>
<sequence>MKQEIIIAGVVGLVLGILIAPIFGPVMPMMWGNRMMNQNYIGNNQMMGQIDPHFIEQMIPHHEDAITMANLALTRAEHSEIKSLANDIVRTQSEEIDQMKQWYRSWFGKDVPDVFSGTGHGMGSGIMHMGMMGDATDIDQLKTASDFDKAFIEEMIPHHQMAVMMAQMLANATNRSEMKQLAQSIIDAQTREINSMREWYRQWYGQ</sequence>
<dbReference type="PANTHER" id="PTHR36933">
    <property type="entry name" value="SLL0788 PROTEIN"/>
    <property type="match status" value="1"/>
</dbReference>
<evidence type="ECO:0000313" key="4">
    <source>
        <dbReference type="Proteomes" id="UP000177370"/>
    </source>
</evidence>
<dbReference type="PANTHER" id="PTHR36933:SF1">
    <property type="entry name" value="SLL0788 PROTEIN"/>
    <property type="match status" value="1"/>
</dbReference>
<keyword evidence="1" id="KW-0812">Transmembrane</keyword>
<feature type="domain" description="DUF305" evidence="2">
    <location>
        <begin position="51"/>
        <end position="200"/>
    </location>
</feature>
<evidence type="ECO:0000313" key="3">
    <source>
        <dbReference type="EMBL" id="OGI65967.1"/>
    </source>
</evidence>
<evidence type="ECO:0000256" key="1">
    <source>
        <dbReference type="SAM" id="Phobius"/>
    </source>
</evidence>
<feature type="transmembrane region" description="Helical" evidence="1">
    <location>
        <begin position="6"/>
        <end position="26"/>
    </location>
</feature>
<keyword evidence="1" id="KW-1133">Transmembrane helix</keyword>
<dbReference type="EMBL" id="MFTP01000009">
    <property type="protein sequence ID" value="OGI65967.1"/>
    <property type="molecule type" value="Genomic_DNA"/>
</dbReference>
<organism evidence="3 4">
    <name type="scientific">Candidatus Nomurabacteria bacterium RIFCSPHIGHO2_01_FULL_40_24b</name>
    <dbReference type="NCBI Taxonomy" id="1801739"/>
    <lineage>
        <taxon>Bacteria</taxon>
        <taxon>Candidatus Nomuraibacteriota</taxon>
    </lineage>
</organism>
<keyword evidence="1" id="KW-0472">Membrane</keyword>
<protein>
    <recommendedName>
        <fullName evidence="2">DUF305 domain-containing protein</fullName>
    </recommendedName>
</protein>
<reference evidence="3 4" key="1">
    <citation type="journal article" date="2016" name="Nat. Commun.">
        <title>Thousands of microbial genomes shed light on interconnected biogeochemical processes in an aquifer system.</title>
        <authorList>
            <person name="Anantharaman K."/>
            <person name="Brown C.T."/>
            <person name="Hug L.A."/>
            <person name="Sharon I."/>
            <person name="Castelle C.J."/>
            <person name="Probst A.J."/>
            <person name="Thomas B.C."/>
            <person name="Singh A."/>
            <person name="Wilkins M.J."/>
            <person name="Karaoz U."/>
            <person name="Brodie E.L."/>
            <person name="Williams K.H."/>
            <person name="Hubbard S.S."/>
            <person name="Banfield J.F."/>
        </authorList>
    </citation>
    <scope>NUCLEOTIDE SEQUENCE [LARGE SCALE GENOMIC DNA]</scope>
</reference>
<name>A0A1F6V8E7_9BACT</name>
<dbReference type="AlphaFoldDB" id="A0A1F6V8E7"/>